<name>A0A081B670_9HYPH</name>
<reference evidence="1 2" key="1">
    <citation type="submission" date="2014-07" db="EMBL/GenBank/DDBJ databases">
        <title>Tepidicaulis marinum gen. nov., sp. nov., a novel marine bacterium denitrifying nitrate to nitrous oxide strictly under microaerobic conditions.</title>
        <authorList>
            <person name="Takeuchi M."/>
            <person name="Yamagishi T."/>
            <person name="Kamagata Y."/>
            <person name="Oshima K."/>
            <person name="Hattori M."/>
            <person name="Katayama T."/>
            <person name="Hanada S."/>
            <person name="Tamaki H."/>
            <person name="Marumo K."/>
            <person name="Maeda H."/>
            <person name="Nedachi M."/>
            <person name="Iwasaki W."/>
            <person name="Suwa Y."/>
            <person name="Sakata S."/>
        </authorList>
    </citation>
    <scope>NUCLEOTIDE SEQUENCE [LARGE SCALE GENOMIC DNA]</scope>
    <source>
        <strain evidence="1 2">MA2</strain>
    </source>
</reference>
<comment type="caution">
    <text evidence="1">The sequence shown here is derived from an EMBL/GenBank/DDBJ whole genome shotgun (WGS) entry which is preliminary data.</text>
</comment>
<dbReference type="Proteomes" id="UP000028702">
    <property type="component" value="Unassembled WGS sequence"/>
</dbReference>
<evidence type="ECO:0000313" key="1">
    <source>
        <dbReference type="EMBL" id="GAK43538.1"/>
    </source>
</evidence>
<dbReference type="SUPFAM" id="SSF47413">
    <property type="entry name" value="lambda repressor-like DNA-binding domains"/>
    <property type="match status" value="1"/>
</dbReference>
<evidence type="ECO:0000313" key="2">
    <source>
        <dbReference type="Proteomes" id="UP000028702"/>
    </source>
</evidence>
<proteinExistence type="predicted"/>
<dbReference type="RefSeq" id="WP_045441559.1">
    <property type="nucleotide sequence ID" value="NZ_BBIO01000001.1"/>
</dbReference>
<dbReference type="GO" id="GO:0003677">
    <property type="term" value="F:DNA binding"/>
    <property type="evidence" value="ECO:0007669"/>
    <property type="project" value="InterPro"/>
</dbReference>
<organism evidence="1 2">
    <name type="scientific">Tepidicaulis marinus</name>
    <dbReference type="NCBI Taxonomy" id="1333998"/>
    <lineage>
        <taxon>Bacteria</taxon>
        <taxon>Pseudomonadati</taxon>
        <taxon>Pseudomonadota</taxon>
        <taxon>Alphaproteobacteria</taxon>
        <taxon>Hyphomicrobiales</taxon>
        <taxon>Parvibaculaceae</taxon>
        <taxon>Tepidicaulis</taxon>
    </lineage>
</organism>
<dbReference type="InterPro" id="IPR014057">
    <property type="entry name" value="HI1420"/>
</dbReference>
<dbReference type="PANTHER" id="PTHR40275:SF1">
    <property type="entry name" value="SSL7038 PROTEIN"/>
    <property type="match status" value="1"/>
</dbReference>
<dbReference type="STRING" id="1333998.M2A_0037"/>
<keyword evidence="2" id="KW-1185">Reference proteome</keyword>
<gene>
    <name evidence="1" type="ORF">M2A_0037</name>
</gene>
<dbReference type="AlphaFoldDB" id="A0A081B670"/>
<dbReference type="NCBIfam" id="TIGR02684">
    <property type="entry name" value="dnstrm_HI1420"/>
    <property type="match status" value="1"/>
</dbReference>
<dbReference type="eggNOG" id="COG3636">
    <property type="taxonomic scope" value="Bacteria"/>
</dbReference>
<sequence>MAKKAKTKTRLWDSAEHLETNEDIAAYLDAVLEEKDPALLTHALGVVARARGMTDLARETGLGRANLYKALSAEGHPEFATVMKVMEALGVRISVTA</sequence>
<dbReference type="PANTHER" id="PTHR40275">
    <property type="entry name" value="SSL7038 PROTEIN"/>
    <property type="match status" value="1"/>
</dbReference>
<dbReference type="Pfam" id="PF21716">
    <property type="entry name" value="dnstrm_HI1420"/>
    <property type="match status" value="1"/>
</dbReference>
<dbReference type="EMBL" id="BBIO01000001">
    <property type="protein sequence ID" value="GAK43538.1"/>
    <property type="molecule type" value="Genomic_DNA"/>
</dbReference>
<dbReference type="InterPro" id="IPR010982">
    <property type="entry name" value="Lambda_DNA-bd_dom_sf"/>
</dbReference>
<protein>
    <submittedName>
        <fullName evidence="1">Conserved protein</fullName>
    </submittedName>
</protein>
<accession>A0A081B670</accession>